<name>A0ABU9LJE3_9BACL</name>
<protein>
    <recommendedName>
        <fullName evidence="3">6-phosphogluconolactonase</fullName>
    </recommendedName>
</protein>
<gene>
    <name evidence="1" type="ORF">AAF454_02200</name>
</gene>
<comment type="caution">
    <text evidence="1">The sequence shown here is derived from an EMBL/GenBank/DDBJ whole genome shotgun (WGS) entry which is preliminary data.</text>
</comment>
<dbReference type="RefSeq" id="WP_087680281.1">
    <property type="nucleotide sequence ID" value="NZ_JBCEWA010000002.1"/>
</dbReference>
<accession>A0ABU9LJE3</accession>
<dbReference type="SUPFAM" id="SSF63825">
    <property type="entry name" value="YWTD domain"/>
    <property type="match status" value="1"/>
</dbReference>
<evidence type="ECO:0008006" key="3">
    <source>
        <dbReference type="Google" id="ProtNLM"/>
    </source>
</evidence>
<reference evidence="1 2" key="1">
    <citation type="submission" date="2024-04" db="EMBL/GenBank/DDBJ databases">
        <authorList>
            <person name="Wu Y.S."/>
            <person name="Zhang L."/>
        </authorList>
    </citation>
    <scope>NUCLEOTIDE SEQUENCE [LARGE SCALE GENOMIC DNA]</scope>
    <source>
        <strain evidence="1 2">KG-01</strain>
    </source>
</reference>
<dbReference type="Gene3D" id="2.130.10.10">
    <property type="entry name" value="YVTN repeat-like/Quinoprotein amine dehydrogenase"/>
    <property type="match status" value="1"/>
</dbReference>
<dbReference type="InterPro" id="IPR015943">
    <property type="entry name" value="WD40/YVTN_repeat-like_dom_sf"/>
</dbReference>
<sequence length="369" mass="41664">MQLIENIPKATNTLNMKNGKYVLAFSELRSMNEANTGAFYVIDEAGNFLSQSTKQDLAEPISMTSTNNQAYVVNNRSSQRSSIDLKTGKIESINLNKNASHSFSIQSNDDYVIYDIAGDLKSGQKLVYWQRNQPSNKKSLTIPHGFTHSIHIEKDAAYITTADPDAIAYIHHIDLKSEEVVSSKKLELDDEEYSKSGLPGNPALVFYKGYLYYAVNQVRTGADDHTVINAGKLVKIDPKTLEIVKKIPIGDENFNPDSLAVVNHQLVILSGYLETYVMNEQEQIQKRTFKIRKNQRSALDQKSTLTEQITVKGNKAYIFTMYDLRNSKDDENIRGEINEFNLENGEQLSRTIIHMPVSSYLIMTFAVIE</sequence>
<evidence type="ECO:0000313" key="2">
    <source>
        <dbReference type="Proteomes" id="UP001398420"/>
    </source>
</evidence>
<proteinExistence type="predicted"/>
<organism evidence="1 2">
    <name type="scientific">Kurthia gibsonii</name>
    <dbReference type="NCBI Taxonomy" id="33946"/>
    <lineage>
        <taxon>Bacteria</taxon>
        <taxon>Bacillati</taxon>
        <taxon>Bacillota</taxon>
        <taxon>Bacilli</taxon>
        <taxon>Bacillales</taxon>
        <taxon>Caryophanaceae</taxon>
        <taxon>Kurthia</taxon>
    </lineage>
</organism>
<dbReference type="Proteomes" id="UP001398420">
    <property type="component" value="Unassembled WGS sequence"/>
</dbReference>
<evidence type="ECO:0000313" key="1">
    <source>
        <dbReference type="EMBL" id="MEL5987235.1"/>
    </source>
</evidence>
<keyword evidence="2" id="KW-1185">Reference proteome</keyword>
<dbReference type="EMBL" id="JBCEWA010000002">
    <property type="protein sequence ID" value="MEL5987235.1"/>
    <property type="molecule type" value="Genomic_DNA"/>
</dbReference>